<evidence type="ECO:0000259" key="2">
    <source>
        <dbReference type="Pfam" id="PF24722"/>
    </source>
</evidence>
<dbReference type="RefSeq" id="WP_229833234.1">
    <property type="nucleotide sequence ID" value="NZ_BMQQ01000025.1"/>
</dbReference>
<protein>
    <recommendedName>
        <fullName evidence="2">DUF7674 domain-containing protein</fullName>
    </recommendedName>
</protein>
<organism evidence="3 4">
    <name type="scientific">Streptomyces purpureus</name>
    <dbReference type="NCBI Taxonomy" id="1951"/>
    <lineage>
        <taxon>Bacteria</taxon>
        <taxon>Bacillati</taxon>
        <taxon>Actinomycetota</taxon>
        <taxon>Actinomycetes</taxon>
        <taxon>Kitasatosporales</taxon>
        <taxon>Streptomycetaceae</taxon>
        <taxon>Streptomyces</taxon>
    </lineage>
</organism>
<feature type="compositionally biased region" description="Low complexity" evidence="1">
    <location>
        <begin position="1"/>
        <end position="13"/>
    </location>
</feature>
<accession>A0A918HC68</accession>
<dbReference type="AlphaFoldDB" id="A0A918HC68"/>
<dbReference type="EMBL" id="BMQQ01000025">
    <property type="protein sequence ID" value="GGT52548.1"/>
    <property type="molecule type" value="Genomic_DNA"/>
</dbReference>
<evidence type="ECO:0000256" key="1">
    <source>
        <dbReference type="SAM" id="MobiDB-lite"/>
    </source>
</evidence>
<reference evidence="3" key="1">
    <citation type="journal article" date="2014" name="Int. J. Syst. Evol. Microbiol.">
        <title>Complete genome sequence of Corynebacterium casei LMG S-19264T (=DSM 44701T), isolated from a smear-ripened cheese.</title>
        <authorList>
            <consortium name="US DOE Joint Genome Institute (JGI-PGF)"/>
            <person name="Walter F."/>
            <person name="Albersmeier A."/>
            <person name="Kalinowski J."/>
            <person name="Ruckert C."/>
        </authorList>
    </citation>
    <scope>NUCLEOTIDE SEQUENCE</scope>
    <source>
        <strain evidence="3">JCM 3172</strain>
    </source>
</reference>
<feature type="region of interest" description="Disordered" evidence="1">
    <location>
        <begin position="1"/>
        <end position="31"/>
    </location>
</feature>
<feature type="domain" description="DUF7674" evidence="2">
    <location>
        <begin position="39"/>
        <end position="138"/>
    </location>
</feature>
<dbReference type="Pfam" id="PF24722">
    <property type="entry name" value="DUF7674"/>
    <property type="match status" value="1"/>
</dbReference>
<sequence length="148" mass="15929">MTTPGVPPTDGTTPQPPAPGAPGGSAPAPAASPDVRFVEELVAELPGFADAYEAHVFNENGVLPHVFFMDVVEETVQAFLGEESDVPDWRRTLDFLEERTGSDTPEVQAVIVTSFLNDLPYPGQPGHDIVRHLPPRMAATFSRIRPKG</sequence>
<evidence type="ECO:0000313" key="4">
    <source>
        <dbReference type="Proteomes" id="UP000619486"/>
    </source>
</evidence>
<gene>
    <name evidence="3" type="ORF">GCM10014713_53040</name>
</gene>
<reference evidence="3" key="2">
    <citation type="submission" date="2020-09" db="EMBL/GenBank/DDBJ databases">
        <authorList>
            <person name="Sun Q."/>
            <person name="Ohkuma M."/>
        </authorList>
    </citation>
    <scope>NUCLEOTIDE SEQUENCE</scope>
    <source>
        <strain evidence="3">JCM 3172</strain>
    </source>
</reference>
<dbReference type="InterPro" id="IPR056091">
    <property type="entry name" value="DUF7674"/>
</dbReference>
<dbReference type="Proteomes" id="UP000619486">
    <property type="component" value="Unassembled WGS sequence"/>
</dbReference>
<comment type="caution">
    <text evidence="3">The sequence shown here is derived from an EMBL/GenBank/DDBJ whole genome shotgun (WGS) entry which is preliminary data.</text>
</comment>
<proteinExistence type="predicted"/>
<name>A0A918HC68_9ACTN</name>
<keyword evidence="4" id="KW-1185">Reference proteome</keyword>
<evidence type="ECO:0000313" key="3">
    <source>
        <dbReference type="EMBL" id="GGT52548.1"/>
    </source>
</evidence>